<dbReference type="EMBL" id="UYRT01083497">
    <property type="protein sequence ID" value="VDN27540.1"/>
    <property type="molecule type" value="Genomic_DNA"/>
</dbReference>
<dbReference type="Proteomes" id="UP000271098">
    <property type="component" value="Unassembled WGS sequence"/>
</dbReference>
<evidence type="ECO:0000313" key="1">
    <source>
        <dbReference type="EMBL" id="VDN27540.1"/>
    </source>
</evidence>
<evidence type="ECO:0000313" key="2">
    <source>
        <dbReference type="Proteomes" id="UP000271098"/>
    </source>
</evidence>
<dbReference type="AlphaFoldDB" id="A0A3P7MLT5"/>
<gene>
    <name evidence="1" type="ORF">GPUH_LOCUS16258</name>
</gene>
<protein>
    <submittedName>
        <fullName evidence="1">Uncharacterized protein</fullName>
    </submittedName>
</protein>
<organism evidence="1 2">
    <name type="scientific">Gongylonema pulchrum</name>
    <dbReference type="NCBI Taxonomy" id="637853"/>
    <lineage>
        <taxon>Eukaryota</taxon>
        <taxon>Metazoa</taxon>
        <taxon>Ecdysozoa</taxon>
        <taxon>Nematoda</taxon>
        <taxon>Chromadorea</taxon>
        <taxon>Rhabditida</taxon>
        <taxon>Spirurina</taxon>
        <taxon>Spiruromorpha</taxon>
        <taxon>Spiruroidea</taxon>
        <taxon>Gongylonematidae</taxon>
        <taxon>Gongylonema</taxon>
    </lineage>
</organism>
<keyword evidence="2" id="KW-1185">Reference proteome</keyword>
<dbReference type="OrthoDB" id="626167at2759"/>
<name>A0A3P7MLT5_9BILA</name>
<accession>A0A3P7MLT5</accession>
<reference evidence="1 2" key="1">
    <citation type="submission" date="2018-11" db="EMBL/GenBank/DDBJ databases">
        <authorList>
            <consortium name="Pathogen Informatics"/>
        </authorList>
    </citation>
    <scope>NUCLEOTIDE SEQUENCE [LARGE SCALE GENOMIC DNA]</scope>
</reference>
<proteinExistence type="predicted"/>
<sequence>MPLFYSQFLDQIFSVASIIVLNSEEFGLLVDDSDILVNVKQAAGTGKTYLTALHEVEHKCGIMEPQIGVLCAGVDCANILWEHVCCCNDDSDFVSKTQVSSVVIIDFTKSYIDTDNILQNNMDADVVILINSRRDEAAYDFRLAGAHCVLDIKQHSFQPLLPFLEKACLITGRAPVSDCLEQLQIAEIRLFGDRYRRIRLGPAQLARQSIVDAQKDEPSDAGRSDIRGS</sequence>